<comment type="caution">
    <text evidence="2">The sequence shown here is derived from an EMBL/GenBank/DDBJ whole genome shotgun (WGS) entry which is preliminary data.</text>
</comment>
<accession>A0AAN7RF18</accession>
<protein>
    <submittedName>
        <fullName evidence="2">Uncharacterized protein</fullName>
    </submittedName>
</protein>
<proteinExistence type="predicted"/>
<reference evidence="2 3" key="1">
    <citation type="journal article" date="2023" name="Hortic Res">
        <title>Pangenome of water caltrop reveals structural variations and asymmetric subgenome divergence after allopolyploidization.</title>
        <authorList>
            <person name="Zhang X."/>
            <person name="Chen Y."/>
            <person name="Wang L."/>
            <person name="Yuan Y."/>
            <person name="Fang M."/>
            <person name="Shi L."/>
            <person name="Lu R."/>
            <person name="Comes H.P."/>
            <person name="Ma Y."/>
            <person name="Chen Y."/>
            <person name="Huang G."/>
            <person name="Zhou Y."/>
            <person name="Zheng Z."/>
            <person name="Qiu Y."/>
        </authorList>
    </citation>
    <scope>NUCLEOTIDE SEQUENCE [LARGE SCALE GENOMIC DNA]</scope>
    <source>
        <strain evidence="2">F231</strain>
    </source>
</reference>
<gene>
    <name evidence="2" type="ORF">SAY86_021789</name>
</gene>
<dbReference type="AlphaFoldDB" id="A0AAN7RF18"/>
<feature type="compositionally biased region" description="Low complexity" evidence="1">
    <location>
        <begin position="163"/>
        <end position="172"/>
    </location>
</feature>
<feature type="region of interest" description="Disordered" evidence="1">
    <location>
        <begin position="110"/>
        <end position="178"/>
    </location>
</feature>
<keyword evidence="3" id="KW-1185">Reference proteome</keyword>
<name>A0AAN7RF18_TRANT</name>
<organism evidence="2 3">
    <name type="scientific">Trapa natans</name>
    <name type="common">Water chestnut</name>
    <dbReference type="NCBI Taxonomy" id="22666"/>
    <lineage>
        <taxon>Eukaryota</taxon>
        <taxon>Viridiplantae</taxon>
        <taxon>Streptophyta</taxon>
        <taxon>Embryophyta</taxon>
        <taxon>Tracheophyta</taxon>
        <taxon>Spermatophyta</taxon>
        <taxon>Magnoliopsida</taxon>
        <taxon>eudicotyledons</taxon>
        <taxon>Gunneridae</taxon>
        <taxon>Pentapetalae</taxon>
        <taxon>rosids</taxon>
        <taxon>malvids</taxon>
        <taxon>Myrtales</taxon>
        <taxon>Lythraceae</taxon>
        <taxon>Trapa</taxon>
    </lineage>
</organism>
<feature type="compositionally biased region" description="Low complexity" evidence="1">
    <location>
        <begin position="118"/>
        <end position="131"/>
    </location>
</feature>
<sequence>MDRNPHAHEELIKRMKGPEESSSPSGPKPPPFQYHEIPSTFSGALSYPWEAERGSLGFMDLLSIQDYASATTLSEPYSLLDLIQPPLPPPPEQPARSELLPVTASSALEPSEVVNNQSPTLANSSSLSPSSDEGPTNKPAEQLGEEAEEEERSINEERTRKQLGPLRPMLPGGPKGLARHGPCFWTVPIISRFEVEIEPHDRDMVLLSKSTQAELTTSLKGSISGDDAGERAGHLRR</sequence>
<feature type="region of interest" description="Disordered" evidence="1">
    <location>
        <begin position="218"/>
        <end position="237"/>
    </location>
</feature>
<evidence type="ECO:0000313" key="3">
    <source>
        <dbReference type="Proteomes" id="UP001346149"/>
    </source>
</evidence>
<dbReference type="Proteomes" id="UP001346149">
    <property type="component" value="Unassembled WGS sequence"/>
</dbReference>
<evidence type="ECO:0000313" key="2">
    <source>
        <dbReference type="EMBL" id="KAK4801302.1"/>
    </source>
</evidence>
<evidence type="ECO:0000256" key="1">
    <source>
        <dbReference type="SAM" id="MobiDB-lite"/>
    </source>
</evidence>
<feature type="compositionally biased region" description="Basic and acidic residues" evidence="1">
    <location>
        <begin position="1"/>
        <end position="19"/>
    </location>
</feature>
<dbReference type="EMBL" id="JAXQNO010000003">
    <property type="protein sequence ID" value="KAK4801302.1"/>
    <property type="molecule type" value="Genomic_DNA"/>
</dbReference>
<feature type="region of interest" description="Disordered" evidence="1">
    <location>
        <begin position="1"/>
        <end position="37"/>
    </location>
</feature>
<feature type="compositionally biased region" description="Basic and acidic residues" evidence="1">
    <location>
        <begin position="228"/>
        <end position="237"/>
    </location>
</feature>